<dbReference type="Proteomes" id="UP000306544">
    <property type="component" value="Unassembled WGS sequence"/>
</dbReference>
<dbReference type="EMBL" id="VAWA01000002">
    <property type="protein sequence ID" value="TLP79330.1"/>
    <property type="molecule type" value="Genomic_DNA"/>
</dbReference>
<evidence type="ECO:0000313" key="4">
    <source>
        <dbReference type="Proteomes" id="UP000306544"/>
    </source>
</evidence>
<name>A0A5R9ALP6_9MICC</name>
<keyword evidence="4" id="KW-1185">Reference proteome</keyword>
<gene>
    <name evidence="3" type="ORF">FEF27_01620</name>
</gene>
<comment type="caution">
    <text evidence="3">The sequence shown here is derived from an EMBL/GenBank/DDBJ whole genome shotgun (WGS) entry which is preliminary data.</text>
</comment>
<feature type="compositionally biased region" description="Acidic residues" evidence="2">
    <location>
        <begin position="39"/>
        <end position="50"/>
    </location>
</feature>
<protein>
    <submittedName>
        <fullName evidence="3">Uncharacterized protein</fullName>
    </submittedName>
</protein>
<dbReference type="AlphaFoldDB" id="A0A5R9ALP6"/>
<feature type="region of interest" description="Disordered" evidence="2">
    <location>
        <begin position="1"/>
        <end position="56"/>
    </location>
</feature>
<proteinExistence type="predicted"/>
<feature type="coiled-coil region" evidence="1">
    <location>
        <begin position="118"/>
        <end position="152"/>
    </location>
</feature>
<reference evidence="3 4" key="1">
    <citation type="submission" date="2019-05" db="EMBL/GenBank/DDBJ databases">
        <title>Nesterenkonia sp. GY239, isolated from the Southern Atlantic Ocean.</title>
        <authorList>
            <person name="Zhang G."/>
        </authorList>
    </citation>
    <scope>NUCLEOTIDE SEQUENCE [LARGE SCALE GENOMIC DNA]</scope>
    <source>
        <strain evidence="3 4">GY239</strain>
    </source>
</reference>
<feature type="compositionally biased region" description="Basic and acidic residues" evidence="2">
    <location>
        <begin position="15"/>
        <end position="32"/>
    </location>
</feature>
<organism evidence="3 4">
    <name type="scientific">Nesterenkonia sphaerica</name>
    <dbReference type="NCBI Taxonomy" id="1804988"/>
    <lineage>
        <taxon>Bacteria</taxon>
        <taxon>Bacillati</taxon>
        <taxon>Actinomycetota</taxon>
        <taxon>Actinomycetes</taxon>
        <taxon>Micrococcales</taxon>
        <taxon>Micrococcaceae</taxon>
        <taxon>Nesterenkonia</taxon>
    </lineage>
</organism>
<evidence type="ECO:0000256" key="2">
    <source>
        <dbReference type="SAM" id="MobiDB-lite"/>
    </source>
</evidence>
<keyword evidence="1" id="KW-0175">Coiled coil</keyword>
<accession>A0A5R9ALP6</accession>
<dbReference type="RefSeq" id="WP_138169091.1">
    <property type="nucleotide sequence ID" value="NZ_VAWA01000002.1"/>
</dbReference>
<dbReference type="OrthoDB" id="4965699at2"/>
<sequence>MSNSTQPENVDLSEDFEHHSEDDELAELEKAAESQPADEPAEGPADDTTEEILAPSDIGDNAHQVVTALLGHQQDLVAELRSVYEQLEHVRQVEYTALETRVQEAEATVAAAPSSSELTELLNVLDNVSASLQEQEQRQSGFDEALREAQNSFAVQLAERDAQLAAQHARIDQLEGAVTAAAESADSAHEKLEVLAKETESSLIHRVSERVSPAAQQARHALHTIRGRFRR</sequence>
<evidence type="ECO:0000256" key="1">
    <source>
        <dbReference type="SAM" id="Coils"/>
    </source>
</evidence>
<evidence type="ECO:0000313" key="3">
    <source>
        <dbReference type="EMBL" id="TLP79330.1"/>
    </source>
</evidence>